<evidence type="ECO:0000313" key="4">
    <source>
        <dbReference type="Proteomes" id="UP000671862"/>
    </source>
</evidence>
<name>A0ABX7S7N6_9BACT</name>
<proteinExistence type="inferred from homology"/>
<dbReference type="Pfam" id="PF01875">
    <property type="entry name" value="Memo"/>
    <property type="match status" value="1"/>
</dbReference>
<protein>
    <recommendedName>
        <fullName evidence="2">MEMO1 family protein JYK00_07855</fullName>
    </recommendedName>
</protein>
<dbReference type="InterPro" id="IPR002737">
    <property type="entry name" value="MEMO1_fam"/>
</dbReference>
<dbReference type="Gene3D" id="3.40.830.10">
    <property type="entry name" value="LigB-like"/>
    <property type="match status" value="1"/>
</dbReference>
<keyword evidence="4" id="KW-1185">Reference proteome</keyword>
<evidence type="ECO:0000256" key="1">
    <source>
        <dbReference type="ARBA" id="ARBA00006315"/>
    </source>
</evidence>
<dbReference type="HAMAP" id="MF_00055">
    <property type="entry name" value="MEMO1"/>
    <property type="match status" value="1"/>
</dbReference>
<evidence type="ECO:0000256" key="2">
    <source>
        <dbReference type="HAMAP-Rule" id="MF_00055"/>
    </source>
</evidence>
<dbReference type="PANTHER" id="PTHR11060:SF0">
    <property type="entry name" value="PROTEIN MEMO1"/>
    <property type="match status" value="1"/>
</dbReference>
<accession>A0ABX7S7N6</accession>
<dbReference type="Proteomes" id="UP000671862">
    <property type="component" value="Chromosome"/>
</dbReference>
<dbReference type="PANTHER" id="PTHR11060">
    <property type="entry name" value="PROTEIN MEMO1"/>
    <property type="match status" value="1"/>
</dbReference>
<dbReference type="NCBIfam" id="TIGR04336">
    <property type="entry name" value="AmmeMemoSam_B"/>
    <property type="match status" value="1"/>
</dbReference>
<organism evidence="3 4">
    <name type="scientific">Thermosipho ferrireducens</name>
    <dbReference type="NCBI Taxonomy" id="2571116"/>
    <lineage>
        <taxon>Bacteria</taxon>
        <taxon>Thermotogati</taxon>
        <taxon>Thermotogota</taxon>
        <taxon>Thermotogae</taxon>
        <taxon>Thermotogales</taxon>
        <taxon>Fervidobacteriaceae</taxon>
        <taxon>Thermosipho</taxon>
    </lineage>
</organism>
<dbReference type="EMBL" id="CP071446">
    <property type="protein sequence ID" value="QTA37637.1"/>
    <property type="molecule type" value="Genomic_DNA"/>
</dbReference>
<dbReference type="CDD" id="cd07361">
    <property type="entry name" value="MEMO_like"/>
    <property type="match status" value="1"/>
</dbReference>
<gene>
    <name evidence="3" type="primary">amrB</name>
    <name evidence="3" type="ORF">JYK00_07855</name>
</gene>
<sequence length="269" mass="30225">MIDRIPAVAGTFYPKEQFQLKALLKDFFEEKMELSFLKQNVGLILPHAGYIYSAKTAAFAISKLKDFGKPKTVILIGPNHTGIGKGTFSIWDKGKWITPFGDFAVDTKLAAFLIENNPFIVPDYSSHIAEHSLEVQIPILSYFLGSFKIVPILVNNQSYENVLKLTKTLKEIWEVEKSLLFVASSDMNHYESEDITLQKDTKLIEKILEKDIKGMYEIALKYNISACGIGPIASIIPLFENVKLIHHTTSADISGDSFHTVGYASFLLW</sequence>
<dbReference type="RefSeq" id="WP_207566361.1">
    <property type="nucleotide sequence ID" value="NZ_CP071446.1"/>
</dbReference>
<comment type="similarity">
    <text evidence="1 2">Belongs to the MEMO1 family.</text>
</comment>
<reference evidence="3 4" key="1">
    <citation type="submission" date="2021-03" db="EMBL/GenBank/DDBJ databases">
        <title>Thermosipho ferrireducens sp.nov., an anaerobic thermophilic iron-reducing bacterium isolated from a deep-sea hydrothermal sulfide deposits.</title>
        <authorList>
            <person name="Zeng X."/>
            <person name="Chen Y."/>
            <person name="Shao Z."/>
        </authorList>
    </citation>
    <scope>NUCLEOTIDE SEQUENCE [LARGE SCALE GENOMIC DNA]</scope>
    <source>
        <strain evidence="3 4">JL129W03</strain>
    </source>
</reference>
<evidence type="ECO:0000313" key="3">
    <source>
        <dbReference type="EMBL" id="QTA37637.1"/>
    </source>
</evidence>